<sequence length="115" mass="13166">MATSVYRINKGINKPMEFKGLRAQYIGYLAVGLVALLLGFTLLYLAGVDLLLCVTVVFLSGGALFMGVYHLDRTYGQYGLLKRFARRSVPRCVRVRSRKLFLHLKRKEENHDSRR</sequence>
<keyword evidence="3" id="KW-1185">Reference proteome</keyword>
<feature type="transmembrane region" description="Helical" evidence="1">
    <location>
        <begin position="25"/>
        <end position="45"/>
    </location>
</feature>
<dbReference type="RefSeq" id="WP_089321843.1">
    <property type="nucleotide sequence ID" value="NZ_FZOQ01000042.1"/>
</dbReference>
<evidence type="ECO:0008006" key="4">
    <source>
        <dbReference type="Google" id="ProtNLM"/>
    </source>
</evidence>
<keyword evidence="1" id="KW-0812">Transmembrane</keyword>
<keyword evidence="1" id="KW-0472">Membrane</keyword>
<dbReference type="EMBL" id="FZOQ01000042">
    <property type="protein sequence ID" value="SNT29680.1"/>
    <property type="molecule type" value="Genomic_DNA"/>
</dbReference>
<organism evidence="2 3">
    <name type="scientific">Pontibacter ummariensis</name>
    <dbReference type="NCBI Taxonomy" id="1610492"/>
    <lineage>
        <taxon>Bacteria</taxon>
        <taxon>Pseudomonadati</taxon>
        <taxon>Bacteroidota</taxon>
        <taxon>Cytophagia</taxon>
        <taxon>Cytophagales</taxon>
        <taxon>Hymenobacteraceae</taxon>
        <taxon>Pontibacter</taxon>
    </lineage>
</organism>
<keyword evidence="1" id="KW-1133">Transmembrane helix</keyword>
<protein>
    <recommendedName>
        <fullName evidence="4">DUF4133 domain-containing protein</fullName>
    </recommendedName>
</protein>
<reference evidence="3" key="1">
    <citation type="submission" date="2017-06" db="EMBL/GenBank/DDBJ databases">
        <authorList>
            <person name="Varghese N."/>
            <person name="Submissions S."/>
        </authorList>
    </citation>
    <scope>NUCLEOTIDE SEQUENCE [LARGE SCALE GENOMIC DNA]</scope>
    <source>
        <strain evidence="3">NKM1</strain>
    </source>
</reference>
<feature type="transmembrane region" description="Helical" evidence="1">
    <location>
        <begin position="50"/>
        <end position="71"/>
    </location>
</feature>
<name>A0A239LHB1_9BACT</name>
<proteinExistence type="predicted"/>
<dbReference type="AlphaFoldDB" id="A0A239LHB1"/>
<evidence type="ECO:0000313" key="3">
    <source>
        <dbReference type="Proteomes" id="UP000198432"/>
    </source>
</evidence>
<dbReference type="OrthoDB" id="1273979at2"/>
<accession>A0A239LHB1</accession>
<dbReference type="InterPro" id="IPR025407">
    <property type="entry name" value="DUF4133"/>
</dbReference>
<evidence type="ECO:0000256" key="1">
    <source>
        <dbReference type="SAM" id="Phobius"/>
    </source>
</evidence>
<gene>
    <name evidence="2" type="ORF">SAMN06296052_1422</name>
</gene>
<dbReference type="Pfam" id="PF13571">
    <property type="entry name" value="DUF4133"/>
    <property type="match status" value="1"/>
</dbReference>
<evidence type="ECO:0000313" key="2">
    <source>
        <dbReference type="EMBL" id="SNT29680.1"/>
    </source>
</evidence>
<dbReference type="Proteomes" id="UP000198432">
    <property type="component" value="Unassembled WGS sequence"/>
</dbReference>